<reference evidence="13 14" key="1">
    <citation type="submission" date="2016-11" db="EMBL/GenBank/DDBJ databases">
        <title>The macronuclear genome of Stentor coeruleus: a giant cell with tiny introns.</title>
        <authorList>
            <person name="Slabodnick M."/>
            <person name="Ruby J.G."/>
            <person name="Reiff S.B."/>
            <person name="Swart E.C."/>
            <person name="Gosai S."/>
            <person name="Prabakaran S."/>
            <person name="Witkowska E."/>
            <person name="Larue G.E."/>
            <person name="Fisher S."/>
            <person name="Freeman R.M."/>
            <person name="Gunawardena J."/>
            <person name="Chu W."/>
            <person name="Stover N.A."/>
            <person name="Gregory B.D."/>
            <person name="Nowacki M."/>
            <person name="Derisi J."/>
            <person name="Roy S.W."/>
            <person name="Marshall W.F."/>
            <person name="Sood P."/>
        </authorList>
    </citation>
    <scope>NUCLEOTIDE SEQUENCE [LARGE SCALE GENOMIC DNA]</scope>
    <source>
        <strain evidence="13">WM001</strain>
    </source>
</reference>
<dbReference type="GO" id="GO:0098719">
    <property type="term" value="P:sodium ion import across plasma membrane"/>
    <property type="evidence" value="ECO:0007669"/>
    <property type="project" value="TreeGrafter"/>
</dbReference>
<keyword evidence="9" id="KW-0739">Sodium transport</keyword>
<keyword evidence="14" id="KW-1185">Reference proteome</keyword>
<evidence type="ECO:0000256" key="1">
    <source>
        <dbReference type="ARBA" id="ARBA00004651"/>
    </source>
</evidence>
<evidence type="ECO:0000256" key="10">
    <source>
        <dbReference type="SAM" id="Coils"/>
    </source>
</evidence>
<keyword evidence="7" id="KW-0406">Ion transport</keyword>
<feature type="transmembrane region" description="Helical" evidence="11">
    <location>
        <begin position="125"/>
        <end position="149"/>
    </location>
</feature>
<dbReference type="Gene3D" id="1.20.1530.20">
    <property type="match status" value="1"/>
</dbReference>
<dbReference type="GO" id="GO:0005886">
    <property type="term" value="C:plasma membrane"/>
    <property type="evidence" value="ECO:0007669"/>
    <property type="project" value="UniProtKB-SubCell"/>
</dbReference>
<dbReference type="PANTHER" id="PTHR10110">
    <property type="entry name" value="SODIUM/HYDROGEN EXCHANGER"/>
    <property type="match status" value="1"/>
</dbReference>
<evidence type="ECO:0000256" key="8">
    <source>
        <dbReference type="ARBA" id="ARBA00023136"/>
    </source>
</evidence>
<evidence type="ECO:0000256" key="5">
    <source>
        <dbReference type="ARBA" id="ARBA00022989"/>
    </source>
</evidence>
<dbReference type="CDD" id="cd00038">
    <property type="entry name" value="CAP_ED"/>
    <property type="match status" value="1"/>
</dbReference>
<evidence type="ECO:0000256" key="11">
    <source>
        <dbReference type="SAM" id="Phobius"/>
    </source>
</evidence>
<dbReference type="SUPFAM" id="SSF51206">
    <property type="entry name" value="cAMP-binding domain-like"/>
    <property type="match status" value="1"/>
</dbReference>
<keyword evidence="5 11" id="KW-1133">Transmembrane helix</keyword>
<comment type="caution">
    <text evidence="13">The sequence shown here is derived from an EMBL/GenBank/DDBJ whole genome shotgun (WGS) entry which is preliminary data.</text>
</comment>
<feature type="transmembrane region" description="Helical" evidence="11">
    <location>
        <begin position="286"/>
        <end position="309"/>
    </location>
</feature>
<evidence type="ECO:0000313" key="14">
    <source>
        <dbReference type="Proteomes" id="UP000187209"/>
    </source>
</evidence>
<proteinExistence type="predicted"/>
<organism evidence="13 14">
    <name type="scientific">Stentor coeruleus</name>
    <dbReference type="NCBI Taxonomy" id="5963"/>
    <lineage>
        <taxon>Eukaryota</taxon>
        <taxon>Sar</taxon>
        <taxon>Alveolata</taxon>
        <taxon>Ciliophora</taxon>
        <taxon>Postciliodesmatophora</taxon>
        <taxon>Heterotrichea</taxon>
        <taxon>Heterotrichida</taxon>
        <taxon>Stentoridae</taxon>
        <taxon>Stentor</taxon>
    </lineage>
</organism>
<dbReference type="InterPro" id="IPR018490">
    <property type="entry name" value="cNMP-bd_dom_sf"/>
</dbReference>
<dbReference type="OrthoDB" id="441412at2759"/>
<dbReference type="InterPro" id="IPR038770">
    <property type="entry name" value="Na+/solute_symporter_sf"/>
</dbReference>
<feature type="transmembrane region" description="Helical" evidence="11">
    <location>
        <begin position="321"/>
        <end position="342"/>
    </location>
</feature>
<keyword evidence="2" id="KW-0813">Transport</keyword>
<evidence type="ECO:0000313" key="13">
    <source>
        <dbReference type="EMBL" id="OMJ86858.1"/>
    </source>
</evidence>
<evidence type="ECO:0000259" key="12">
    <source>
        <dbReference type="PROSITE" id="PS50042"/>
    </source>
</evidence>
<protein>
    <recommendedName>
        <fullName evidence="12">Cyclic nucleotide-binding domain-containing protein</fullName>
    </recommendedName>
</protein>
<dbReference type="Gene3D" id="2.60.120.10">
    <property type="entry name" value="Jelly Rolls"/>
    <property type="match status" value="1"/>
</dbReference>
<evidence type="ECO:0000256" key="2">
    <source>
        <dbReference type="ARBA" id="ARBA00022448"/>
    </source>
</evidence>
<keyword evidence="10" id="KW-0175">Coiled coil</keyword>
<dbReference type="EMBL" id="MPUH01000193">
    <property type="protein sequence ID" value="OMJ86858.1"/>
    <property type="molecule type" value="Genomic_DNA"/>
</dbReference>
<evidence type="ECO:0000256" key="3">
    <source>
        <dbReference type="ARBA" id="ARBA00022475"/>
    </source>
</evidence>
<feature type="transmembrane region" description="Helical" evidence="11">
    <location>
        <begin position="354"/>
        <end position="375"/>
    </location>
</feature>
<feature type="transmembrane region" description="Helical" evidence="11">
    <location>
        <begin position="161"/>
        <end position="184"/>
    </location>
</feature>
<dbReference type="InterPro" id="IPR000595">
    <property type="entry name" value="cNMP-bd_dom"/>
</dbReference>
<feature type="transmembrane region" description="Helical" evidence="11">
    <location>
        <begin position="34"/>
        <end position="54"/>
    </location>
</feature>
<evidence type="ECO:0000256" key="7">
    <source>
        <dbReference type="ARBA" id="ARBA00023065"/>
    </source>
</evidence>
<evidence type="ECO:0000256" key="4">
    <source>
        <dbReference type="ARBA" id="ARBA00022692"/>
    </source>
</evidence>
<feature type="coiled-coil region" evidence="10">
    <location>
        <begin position="595"/>
        <end position="622"/>
    </location>
</feature>
<dbReference type="GO" id="GO:0015385">
    <property type="term" value="F:sodium:proton antiporter activity"/>
    <property type="evidence" value="ECO:0007669"/>
    <property type="project" value="InterPro"/>
</dbReference>
<comment type="subcellular location">
    <subcellularLocation>
        <location evidence="1">Cell membrane</location>
        <topology evidence="1">Multi-pass membrane protein</topology>
    </subcellularLocation>
</comment>
<dbReference type="PROSITE" id="PS50042">
    <property type="entry name" value="CNMP_BINDING_3"/>
    <property type="match status" value="1"/>
</dbReference>
<dbReference type="Proteomes" id="UP000187209">
    <property type="component" value="Unassembled WGS sequence"/>
</dbReference>
<gene>
    <name evidence="13" type="ORF">SteCoe_11570</name>
</gene>
<keyword evidence="3" id="KW-1003">Cell membrane</keyword>
<dbReference type="InterPro" id="IPR006153">
    <property type="entry name" value="Cation/H_exchanger_TM"/>
</dbReference>
<dbReference type="GO" id="GO:0051453">
    <property type="term" value="P:regulation of intracellular pH"/>
    <property type="evidence" value="ECO:0007669"/>
    <property type="project" value="TreeGrafter"/>
</dbReference>
<keyword evidence="4 11" id="KW-0812">Transmembrane</keyword>
<accession>A0A1R2CCW7</accession>
<dbReference type="InterPro" id="IPR014710">
    <property type="entry name" value="RmlC-like_jellyroll"/>
</dbReference>
<dbReference type="InterPro" id="IPR018422">
    <property type="entry name" value="Cation/H_exchanger_CPA1"/>
</dbReference>
<name>A0A1R2CCW7_9CILI</name>
<feature type="transmembrane region" description="Helical" evidence="11">
    <location>
        <begin position="61"/>
        <end position="80"/>
    </location>
</feature>
<evidence type="ECO:0000256" key="6">
    <source>
        <dbReference type="ARBA" id="ARBA00023053"/>
    </source>
</evidence>
<evidence type="ECO:0000256" key="9">
    <source>
        <dbReference type="ARBA" id="ARBA00023201"/>
    </source>
</evidence>
<dbReference type="PANTHER" id="PTHR10110:SF86">
    <property type="entry name" value="SODIUM_HYDROGEN EXCHANGER 7"/>
    <property type="match status" value="1"/>
</dbReference>
<dbReference type="GO" id="GO:0015386">
    <property type="term" value="F:potassium:proton antiporter activity"/>
    <property type="evidence" value="ECO:0007669"/>
    <property type="project" value="TreeGrafter"/>
</dbReference>
<keyword evidence="8 11" id="KW-0472">Membrane</keyword>
<dbReference type="Pfam" id="PF00999">
    <property type="entry name" value="Na_H_Exchanger"/>
    <property type="match status" value="1"/>
</dbReference>
<feature type="domain" description="Cyclic nucleotide-binding" evidence="12">
    <location>
        <begin position="694"/>
        <end position="740"/>
    </location>
</feature>
<dbReference type="AlphaFoldDB" id="A0A1R2CCW7"/>
<keyword evidence="6" id="KW-0915">Sodium</keyword>
<sequence length="959" mass="109681">MLILTLGFVLRVIGPHLEILKEAVELIPSIDIDVVFLIVLPILILESSLTANWYTIKKEFWQILCLSTTLTMLNAVLMGFSLKYILGYSFSWDKLIILGLLLTFPDHLATNSILKEIFASERLEALIFGETLFNQAIVLVIFEVILNIINDSPAVPESISFVFRLILGGIFIGTIFSICMSIIVKRILNDLHIETTFILSVAYLLFFTCFSTSIKVSGPVGILVYGLYISAYGKTIISSDIQEEMIIFINVLSKDIEGILYIASGITMANYSVYENSELESFDYACVIIVFLISYVIRAIGIIVHVPLLKNFGYGVGFKDIVTCIFANIRGIFNCILAFIILNDSHFNEEKFKVLTIYLVIGTSWISLLLSPFFFKYIIKFLRLEEINDVQENMLAGVTKAIVEEFENKIGQLQSDKDFKLIHWDNVLKLAGPSQLVKSILKKSKKGKKMLHKSKTHEAKELLRNFTSQFTLTRGNLKVEMRRRYFNTLKGLYLHAFETGMCNGESSLILMNSCNLSLDKDTYKMHDWSIVKNIIFKPSLFRFYSRLSTIKCIGGIFRRLLYKKVIQAYDVAHNFIKYHKETEELIDKMEIDIDKTVFEEIIKEAEEEIDKAQEFLRAYVIDTYPEILSEVQTKRSSKALLYYQRKTVEKIYKHGLINEIEYETLINTVESAIRIITFKGLPSMPILREIMINRFPGADSSEMNFLLSKIIEKKYQPDTNVFEEGEEFKGAFFIIRGRVNEKSSWIDQELIIGNIVGVQYLLPGLSNTYLSTAKTYTYAILAVIPKEIIEYQSFVSDLYKEAAEEYILLNRRIFDLVDANEKYIIRIAGASTVAKLDRGKSISFREGGFVFKGLPYSKLKGHIIKPSGKIREIEEESIVMMFPKDFSLCLYKGISVSEALKSFYIKTNSRVNAPKDCQNEEISSIGDSRIDDSQIITGGFENSIRRPTFYKQRIIVPTN</sequence>